<evidence type="ECO:0000256" key="4">
    <source>
        <dbReference type="SAM" id="MobiDB-lite"/>
    </source>
</evidence>
<dbReference type="PROSITE" id="PS50137">
    <property type="entry name" value="DS_RBD"/>
    <property type="match status" value="3"/>
</dbReference>
<dbReference type="InterPro" id="IPR014720">
    <property type="entry name" value="dsRBD_dom"/>
</dbReference>
<gene>
    <name evidence="6" type="ORF">OLC1_LOCUS7964</name>
</gene>
<feature type="compositionally biased region" description="Low complexity" evidence="4">
    <location>
        <begin position="494"/>
        <end position="511"/>
    </location>
</feature>
<keyword evidence="2 3" id="KW-0694">RNA-binding</keyword>
<reference evidence="6" key="1">
    <citation type="submission" date="2023-03" db="EMBL/GenBank/DDBJ databases">
        <authorList>
            <person name="Julca I."/>
        </authorList>
    </citation>
    <scope>NUCLEOTIDE SEQUENCE</scope>
</reference>
<feature type="region of interest" description="Disordered" evidence="4">
    <location>
        <begin position="465"/>
        <end position="531"/>
    </location>
</feature>
<protein>
    <submittedName>
        <fullName evidence="6">OLC1v1033929C6</fullName>
    </submittedName>
</protein>
<dbReference type="GO" id="GO:0003723">
    <property type="term" value="F:RNA binding"/>
    <property type="evidence" value="ECO:0007669"/>
    <property type="project" value="UniProtKB-UniRule"/>
</dbReference>
<dbReference type="Gene3D" id="3.30.160.20">
    <property type="match status" value="3"/>
</dbReference>
<dbReference type="Pfam" id="PF00035">
    <property type="entry name" value="dsrm"/>
    <property type="match status" value="3"/>
</dbReference>
<feature type="compositionally biased region" description="Basic and acidic residues" evidence="4">
    <location>
        <begin position="512"/>
        <end position="521"/>
    </location>
</feature>
<feature type="domain" description="DRBM" evidence="5">
    <location>
        <begin position="53"/>
        <end position="123"/>
    </location>
</feature>
<feature type="domain" description="DRBM" evidence="5">
    <location>
        <begin position="298"/>
        <end position="366"/>
    </location>
</feature>
<evidence type="ECO:0000313" key="7">
    <source>
        <dbReference type="Proteomes" id="UP001161247"/>
    </source>
</evidence>
<feature type="domain" description="DRBM" evidence="5">
    <location>
        <begin position="213"/>
        <end position="289"/>
    </location>
</feature>
<evidence type="ECO:0000256" key="1">
    <source>
        <dbReference type="ARBA" id="ARBA00022737"/>
    </source>
</evidence>
<evidence type="ECO:0000259" key="5">
    <source>
        <dbReference type="PROSITE" id="PS50137"/>
    </source>
</evidence>
<dbReference type="SMART" id="SM00358">
    <property type="entry name" value="DSRM"/>
    <property type="match status" value="3"/>
</dbReference>
<keyword evidence="7" id="KW-1185">Reference proteome</keyword>
<feature type="compositionally biased region" description="Polar residues" evidence="4">
    <location>
        <begin position="1"/>
        <end position="13"/>
    </location>
</feature>
<dbReference type="AlphaFoldDB" id="A0AAV1CQ40"/>
<dbReference type="PANTHER" id="PTHR46031">
    <property type="match status" value="1"/>
</dbReference>
<dbReference type="Proteomes" id="UP001161247">
    <property type="component" value="Chromosome 3"/>
</dbReference>
<dbReference type="PANTHER" id="PTHR46031:SF16">
    <property type="entry name" value="DOUBLE-STRANDED RNA-BINDING PROTEIN 4"/>
    <property type="match status" value="1"/>
</dbReference>
<proteinExistence type="predicted"/>
<sequence length="572" mass="62065">MERASTSSSVTKTTQRRRKIPQKSLHSLHFARRRRRGKTQLKKAIFFFFFKQMYKSKLQELCHKRSWNLPVYVTQKDGPDHCPAFTTTVTINEFEFASEKNGSKSSKDAQNAAAKLAYDFLSSLPADQPPHPSHLYRAPSPPSPSVPSAPSRASGSNVVSGAPQNGALHQNHLGNLDILLRHNNNASVNKGATEPVKKDVLEQHEGVNIQGSTPKDLLHVYKNQLQHYAQKNNISLPAYSNEFVGLPHVRRFKASVVVDGITYQCPEYYSTLRDAEHAAAKVALEALSIAEIPENEGLSKSLLQELAQKMGFRIPSYSTVRSGPSHKPTFVSTVEVGGVSYEGVGCKTKKQSEMSAAKVAYEKLTSGSSIAGNAVSHCSPASTLRINAEASCPGLQLANVNACQVIGAQNTSKNHMKRAPGEMNAHPGVLSCGTAGKEFSSPHSGSNTLQNILPTLAPTVKEAKMDEVEGEGKAKRHKRSSSENISHHLPEAIPPSDLSIDPSSGSLPSESVKSEEARRTEGGNPLNSKTLIFRRGSNMEIPEGAIELSLGNDEWVVMRVPLDQDQQAGTGQ</sequence>
<dbReference type="SUPFAM" id="SSF54768">
    <property type="entry name" value="dsRNA-binding domain-like"/>
    <property type="match status" value="3"/>
</dbReference>
<organism evidence="6 7">
    <name type="scientific">Oldenlandia corymbosa var. corymbosa</name>
    <dbReference type="NCBI Taxonomy" id="529605"/>
    <lineage>
        <taxon>Eukaryota</taxon>
        <taxon>Viridiplantae</taxon>
        <taxon>Streptophyta</taxon>
        <taxon>Embryophyta</taxon>
        <taxon>Tracheophyta</taxon>
        <taxon>Spermatophyta</taxon>
        <taxon>Magnoliopsida</taxon>
        <taxon>eudicotyledons</taxon>
        <taxon>Gunneridae</taxon>
        <taxon>Pentapetalae</taxon>
        <taxon>asterids</taxon>
        <taxon>lamiids</taxon>
        <taxon>Gentianales</taxon>
        <taxon>Rubiaceae</taxon>
        <taxon>Rubioideae</taxon>
        <taxon>Spermacoceae</taxon>
        <taxon>Hedyotis-Oldenlandia complex</taxon>
        <taxon>Oldenlandia</taxon>
    </lineage>
</organism>
<keyword evidence="1" id="KW-0677">Repeat</keyword>
<feature type="region of interest" description="Disordered" evidence="4">
    <location>
        <begin position="1"/>
        <end position="24"/>
    </location>
</feature>
<name>A0AAV1CQ40_OLDCO</name>
<evidence type="ECO:0000256" key="3">
    <source>
        <dbReference type="PROSITE-ProRule" id="PRU00266"/>
    </source>
</evidence>
<feature type="region of interest" description="Disordered" evidence="4">
    <location>
        <begin position="128"/>
        <end position="167"/>
    </location>
</feature>
<accession>A0AAV1CQ40</accession>
<evidence type="ECO:0000313" key="6">
    <source>
        <dbReference type="EMBL" id="CAI9097491.1"/>
    </source>
</evidence>
<dbReference type="EMBL" id="OX459120">
    <property type="protein sequence ID" value="CAI9097491.1"/>
    <property type="molecule type" value="Genomic_DNA"/>
</dbReference>
<evidence type="ECO:0000256" key="2">
    <source>
        <dbReference type="ARBA" id="ARBA00022884"/>
    </source>
</evidence>